<proteinExistence type="predicted"/>
<evidence type="ECO:0000313" key="2">
    <source>
        <dbReference type="Proteomes" id="UP001066276"/>
    </source>
</evidence>
<gene>
    <name evidence="1" type="ORF">NDU88_005157</name>
</gene>
<name>A0AAV7MVK7_PLEWA</name>
<organism evidence="1 2">
    <name type="scientific">Pleurodeles waltl</name>
    <name type="common">Iberian ribbed newt</name>
    <dbReference type="NCBI Taxonomy" id="8319"/>
    <lineage>
        <taxon>Eukaryota</taxon>
        <taxon>Metazoa</taxon>
        <taxon>Chordata</taxon>
        <taxon>Craniata</taxon>
        <taxon>Vertebrata</taxon>
        <taxon>Euteleostomi</taxon>
        <taxon>Amphibia</taxon>
        <taxon>Batrachia</taxon>
        <taxon>Caudata</taxon>
        <taxon>Salamandroidea</taxon>
        <taxon>Salamandridae</taxon>
        <taxon>Pleurodelinae</taxon>
        <taxon>Pleurodeles</taxon>
    </lineage>
</organism>
<comment type="caution">
    <text evidence="1">The sequence shown here is derived from an EMBL/GenBank/DDBJ whole genome shotgun (WGS) entry which is preliminary data.</text>
</comment>
<evidence type="ECO:0000313" key="1">
    <source>
        <dbReference type="EMBL" id="KAJ1107768.1"/>
    </source>
</evidence>
<dbReference type="AlphaFoldDB" id="A0AAV7MVK7"/>
<keyword evidence="2" id="KW-1185">Reference proteome</keyword>
<accession>A0AAV7MVK7</accession>
<dbReference type="EMBL" id="JANPWB010000013">
    <property type="protein sequence ID" value="KAJ1107768.1"/>
    <property type="molecule type" value="Genomic_DNA"/>
</dbReference>
<reference evidence="1" key="1">
    <citation type="journal article" date="2022" name="bioRxiv">
        <title>Sequencing and chromosome-scale assembly of the giantPleurodeles waltlgenome.</title>
        <authorList>
            <person name="Brown T."/>
            <person name="Elewa A."/>
            <person name="Iarovenko S."/>
            <person name="Subramanian E."/>
            <person name="Araus A.J."/>
            <person name="Petzold A."/>
            <person name="Susuki M."/>
            <person name="Suzuki K.-i.T."/>
            <person name="Hayashi T."/>
            <person name="Toyoda A."/>
            <person name="Oliveira C."/>
            <person name="Osipova E."/>
            <person name="Leigh N.D."/>
            <person name="Simon A."/>
            <person name="Yun M.H."/>
        </authorList>
    </citation>
    <scope>NUCLEOTIDE SEQUENCE</scope>
    <source>
        <strain evidence="1">20211129_DDA</strain>
        <tissue evidence="1">Liver</tissue>
    </source>
</reference>
<sequence length="157" mass="16869">MVALAEVVHDECRRLEASNDTAPREVLAQVSTQAQIQTLAQDSLLANTTGRSQNGKHILGKGKLTCKICQDKDLGDFFFLYETNPLAPLMKTLNLGRGAVGSGKPLGLKLAPGQLRLVKVKILSGGKGHASSKAPRLLRLKKRKGKEALIQAHLPAN</sequence>
<dbReference type="Proteomes" id="UP001066276">
    <property type="component" value="Chromosome 9"/>
</dbReference>
<protein>
    <submittedName>
        <fullName evidence="1">Uncharacterized protein</fullName>
    </submittedName>
</protein>